<dbReference type="Proteomes" id="UP001158576">
    <property type="component" value="Chromosome 1"/>
</dbReference>
<dbReference type="EMBL" id="OU015566">
    <property type="protein sequence ID" value="CAG5104983.1"/>
    <property type="molecule type" value="Genomic_DNA"/>
</dbReference>
<proteinExistence type="predicted"/>
<name>A0ABN7SNU1_OIKDI</name>
<accession>A0ABN7SNU1</accession>
<keyword evidence="2" id="KW-1185">Reference proteome</keyword>
<evidence type="ECO:0000313" key="1">
    <source>
        <dbReference type="EMBL" id="CAG5104983.1"/>
    </source>
</evidence>
<sequence>MKFDSLLNPEKAVDSTVASVVALDEYSRRIHSPDKELLLVHICQTKTSNDDIRGRSSHEVLEKLLAGEERANAIKEDFIERVRKRLNDLSEAQKEPSKEFAARKKINIIGFKIFMIDEKIQLVLKLFPALIVKVAI</sequence>
<organism evidence="1 2">
    <name type="scientific">Oikopleura dioica</name>
    <name type="common">Tunicate</name>
    <dbReference type="NCBI Taxonomy" id="34765"/>
    <lineage>
        <taxon>Eukaryota</taxon>
        <taxon>Metazoa</taxon>
        <taxon>Chordata</taxon>
        <taxon>Tunicata</taxon>
        <taxon>Appendicularia</taxon>
        <taxon>Copelata</taxon>
        <taxon>Oikopleuridae</taxon>
        <taxon>Oikopleura</taxon>
    </lineage>
</organism>
<reference evidence="1 2" key="1">
    <citation type="submission" date="2021-04" db="EMBL/GenBank/DDBJ databases">
        <authorList>
            <person name="Bliznina A."/>
        </authorList>
    </citation>
    <scope>NUCLEOTIDE SEQUENCE [LARGE SCALE GENOMIC DNA]</scope>
</reference>
<evidence type="ECO:0000313" key="2">
    <source>
        <dbReference type="Proteomes" id="UP001158576"/>
    </source>
</evidence>
<gene>
    <name evidence="1" type="ORF">OKIOD_LOCUS10494</name>
</gene>
<protein>
    <submittedName>
        <fullName evidence="1">Oidioi.mRNA.OKI2018_I69.chr1.g1729.t1.cds</fullName>
    </submittedName>
</protein>